<proteinExistence type="predicted"/>
<sequence length="119" mass="12458">MPSPHLFARPTSPHAAHASDAQPARSPQPVGTQGTDSRFAATGDERVDQALAALPDPSAHEREAADRESPSGTDGFAPEEESAPAIGGRLPDPALLDQHIADVTAVHRQLQQRLSDLSG</sequence>
<protein>
    <submittedName>
        <fullName evidence="2">Uncharacterized protein</fullName>
    </submittedName>
</protein>
<accession>A0A3M9LXN6</accession>
<organism evidence="2 3">
    <name type="scientific">Flexivirga caeni</name>
    <dbReference type="NCBI Taxonomy" id="2294115"/>
    <lineage>
        <taxon>Bacteria</taxon>
        <taxon>Bacillati</taxon>
        <taxon>Actinomycetota</taxon>
        <taxon>Actinomycetes</taxon>
        <taxon>Micrococcales</taxon>
        <taxon>Dermacoccaceae</taxon>
        <taxon>Flexivirga</taxon>
    </lineage>
</organism>
<reference evidence="2 3" key="1">
    <citation type="submission" date="2018-11" db="EMBL/GenBank/DDBJ databases">
        <title>Draft genome of Simplicispira Flexivirga sp. BO-16.</title>
        <authorList>
            <person name="Im W.T."/>
        </authorList>
    </citation>
    <scope>NUCLEOTIDE SEQUENCE [LARGE SCALE GENOMIC DNA]</scope>
    <source>
        <strain evidence="2 3">BO-16</strain>
    </source>
</reference>
<dbReference type="AlphaFoldDB" id="A0A3M9LXN6"/>
<evidence type="ECO:0000256" key="1">
    <source>
        <dbReference type="SAM" id="MobiDB-lite"/>
    </source>
</evidence>
<gene>
    <name evidence="2" type="ORF">EFY87_18680</name>
</gene>
<evidence type="ECO:0000313" key="3">
    <source>
        <dbReference type="Proteomes" id="UP000271678"/>
    </source>
</evidence>
<feature type="compositionally biased region" description="Basic and acidic residues" evidence="1">
    <location>
        <begin position="58"/>
        <end position="69"/>
    </location>
</feature>
<dbReference type="Proteomes" id="UP000271678">
    <property type="component" value="Unassembled WGS sequence"/>
</dbReference>
<dbReference type="EMBL" id="RJJQ01000025">
    <property type="protein sequence ID" value="RNI18079.1"/>
    <property type="molecule type" value="Genomic_DNA"/>
</dbReference>
<keyword evidence="3" id="KW-1185">Reference proteome</keyword>
<comment type="caution">
    <text evidence="2">The sequence shown here is derived from an EMBL/GenBank/DDBJ whole genome shotgun (WGS) entry which is preliminary data.</text>
</comment>
<name>A0A3M9LXN6_9MICO</name>
<feature type="region of interest" description="Disordered" evidence="1">
    <location>
        <begin position="1"/>
        <end position="93"/>
    </location>
</feature>
<evidence type="ECO:0000313" key="2">
    <source>
        <dbReference type="EMBL" id="RNI18079.1"/>
    </source>
</evidence>